<dbReference type="AlphaFoldDB" id="X1E7S2"/>
<name>X1E7S2_9ZZZZ</name>
<reference evidence="1" key="1">
    <citation type="journal article" date="2014" name="Front. Microbiol.">
        <title>High frequency of phylogenetically diverse reductive dehalogenase-homologous genes in deep subseafloor sedimentary metagenomes.</title>
        <authorList>
            <person name="Kawai M."/>
            <person name="Futagami T."/>
            <person name="Toyoda A."/>
            <person name="Takaki Y."/>
            <person name="Nishi S."/>
            <person name="Hori S."/>
            <person name="Arai W."/>
            <person name="Tsubouchi T."/>
            <person name="Morono Y."/>
            <person name="Uchiyama I."/>
            <person name="Ito T."/>
            <person name="Fujiyama A."/>
            <person name="Inagaki F."/>
            <person name="Takami H."/>
        </authorList>
    </citation>
    <scope>NUCLEOTIDE SEQUENCE</scope>
    <source>
        <strain evidence="1">Expedition CK06-06</strain>
    </source>
</reference>
<feature type="non-terminal residue" evidence="1">
    <location>
        <position position="60"/>
    </location>
</feature>
<evidence type="ECO:0000313" key="1">
    <source>
        <dbReference type="EMBL" id="GAH29326.1"/>
    </source>
</evidence>
<organism evidence="1">
    <name type="scientific">marine sediment metagenome</name>
    <dbReference type="NCBI Taxonomy" id="412755"/>
    <lineage>
        <taxon>unclassified sequences</taxon>
        <taxon>metagenomes</taxon>
        <taxon>ecological metagenomes</taxon>
    </lineage>
</organism>
<accession>X1E7S2</accession>
<comment type="caution">
    <text evidence="1">The sequence shown here is derived from an EMBL/GenBank/DDBJ whole genome shotgun (WGS) entry which is preliminary data.</text>
</comment>
<protein>
    <submittedName>
        <fullName evidence="1">Uncharacterized protein</fullName>
    </submittedName>
</protein>
<proteinExistence type="predicted"/>
<dbReference type="EMBL" id="BART01040450">
    <property type="protein sequence ID" value="GAH29326.1"/>
    <property type="molecule type" value="Genomic_DNA"/>
</dbReference>
<gene>
    <name evidence="1" type="ORF">S01H4_65829</name>
</gene>
<sequence length="60" mass="6836">MSVKTIILITMKAGLVQDNLRRIFKSVVPAVDYASLRYHRDIEEPLTLRLGVLEPEPTEV</sequence>